<sequence length="163" mass="16072">MPQPVGAVPAQWGRPAQWGQPAAVPPPPREAWLAPQKVEAIPGTQFAVVHLNVPPTTSGLAIGSLVAGIASILVSLVVVCFGVAGASAGWGAWVAGAFAMIAGLAGAAAVVLGLFALRQIRQAAAAIRFTGRGVAISGLVCGAVGLGLTLLGLGTSLLIQVSA</sequence>
<dbReference type="KEGG" id="pfla:Pflav_077640"/>
<accession>A0A6F8Y5F0</accession>
<feature type="transmembrane region" description="Helical" evidence="2">
    <location>
        <begin position="90"/>
        <end position="117"/>
    </location>
</feature>
<dbReference type="AlphaFoldDB" id="A0A6F8Y5F0"/>
<dbReference type="Proteomes" id="UP000502508">
    <property type="component" value="Chromosome"/>
</dbReference>
<organism evidence="3 4">
    <name type="scientific">Phytohabitans flavus</name>
    <dbReference type="NCBI Taxonomy" id="1076124"/>
    <lineage>
        <taxon>Bacteria</taxon>
        <taxon>Bacillati</taxon>
        <taxon>Actinomycetota</taxon>
        <taxon>Actinomycetes</taxon>
        <taxon>Micromonosporales</taxon>
        <taxon>Micromonosporaceae</taxon>
    </lineage>
</organism>
<gene>
    <name evidence="3" type="ORF">Pflav_077640</name>
</gene>
<evidence type="ECO:0000256" key="1">
    <source>
        <dbReference type="SAM" id="MobiDB-lite"/>
    </source>
</evidence>
<protein>
    <recommendedName>
        <fullName evidence="5">DUF4190 domain-containing protein</fullName>
    </recommendedName>
</protein>
<name>A0A6F8Y5F0_9ACTN</name>
<proteinExistence type="predicted"/>
<dbReference type="EMBL" id="AP022870">
    <property type="protein sequence ID" value="BCB81354.1"/>
    <property type="molecule type" value="Genomic_DNA"/>
</dbReference>
<evidence type="ECO:0008006" key="5">
    <source>
        <dbReference type="Google" id="ProtNLM"/>
    </source>
</evidence>
<keyword evidence="4" id="KW-1185">Reference proteome</keyword>
<feature type="region of interest" description="Disordered" evidence="1">
    <location>
        <begin position="1"/>
        <end position="26"/>
    </location>
</feature>
<reference evidence="3 4" key="2">
    <citation type="submission" date="2020-03" db="EMBL/GenBank/DDBJ databases">
        <authorList>
            <person name="Ichikawa N."/>
            <person name="Kimura A."/>
            <person name="Kitahashi Y."/>
            <person name="Uohara A."/>
        </authorList>
    </citation>
    <scope>NUCLEOTIDE SEQUENCE [LARGE SCALE GENOMIC DNA]</scope>
    <source>
        <strain evidence="3 4">NBRC 107702</strain>
    </source>
</reference>
<feature type="transmembrane region" description="Helical" evidence="2">
    <location>
        <begin position="60"/>
        <end position="84"/>
    </location>
</feature>
<keyword evidence="2" id="KW-1133">Transmembrane helix</keyword>
<evidence type="ECO:0000256" key="2">
    <source>
        <dbReference type="SAM" id="Phobius"/>
    </source>
</evidence>
<evidence type="ECO:0000313" key="4">
    <source>
        <dbReference type="Proteomes" id="UP000502508"/>
    </source>
</evidence>
<feature type="transmembrane region" description="Helical" evidence="2">
    <location>
        <begin position="129"/>
        <end position="153"/>
    </location>
</feature>
<reference evidence="3 4" key="1">
    <citation type="submission" date="2020-03" db="EMBL/GenBank/DDBJ databases">
        <title>Whole genome shotgun sequence of Phytohabitans flavus NBRC 107702.</title>
        <authorList>
            <person name="Komaki H."/>
            <person name="Tamura T."/>
        </authorList>
    </citation>
    <scope>NUCLEOTIDE SEQUENCE [LARGE SCALE GENOMIC DNA]</scope>
    <source>
        <strain evidence="3 4">NBRC 107702</strain>
    </source>
</reference>
<keyword evidence="2" id="KW-0472">Membrane</keyword>
<evidence type="ECO:0000313" key="3">
    <source>
        <dbReference type="EMBL" id="BCB81354.1"/>
    </source>
</evidence>
<keyword evidence="2" id="KW-0812">Transmembrane</keyword>